<evidence type="ECO:0000313" key="1">
    <source>
        <dbReference type="EMBL" id="QDU96237.1"/>
    </source>
</evidence>
<reference evidence="1 2" key="1">
    <citation type="submission" date="2019-02" db="EMBL/GenBank/DDBJ databases">
        <title>Deep-cultivation of Planctomycetes and their phenomic and genomic characterization uncovers novel biology.</title>
        <authorList>
            <person name="Wiegand S."/>
            <person name="Jogler M."/>
            <person name="Boedeker C."/>
            <person name="Pinto D."/>
            <person name="Vollmers J."/>
            <person name="Rivas-Marin E."/>
            <person name="Kohn T."/>
            <person name="Peeters S.H."/>
            <person name="Heuer A."/>
            <person name="Rast P."/>
            <person name="Oberbeckmann S."/>
            <person name="Bunk B."/>
            <person name="Jeske O."/>
            <person name="Meyerdierks A."/>
            <person name="Storesund J.E."/>
            <person name="Kallscheuer N."/>
            <person name="Luecker S."/>
            <person name="Lage O.M."/>
            <person name="Pohl T."/>
            <person name="Merkel B.J."/>
            <person name="Hornburger P."/>
            <person name="Mueller R.-W."/>
            <person name="Bruemmer F."/>
            <person name="Labrenz M."/>
            <person name="Spormann A.M."/>
            <person name="Op den Camp H."/>
            <person name="Overmann J."/>
            <person name="Amann R."/>
            <person name="Jetten M.S.M."/>
            <person name="Mascher T."/>
            <person name="Medema M.H."/>
            <person name="Devos D.P."/>
            <person name="Kaster A.-K."/>
            <person name="Ovreas L."/>
            <person name="Rohde M."/>
            <person name="Galperin M.Y."/>
            <person name="Jogler C."/>
        </authorList>
    </citation>
    <scope>NUCLEOTIDE SEQUENCE [LARGE SCALE GENOMIC DNA]</scope>
    <source>
        <strain evidence="1 2">Pla85_3_4</strain>
    </source>
</reference>
<sequence>MTQDQLDQCVANATGESLGDIRRMGFSLADPAESNFDPEPDDRMRQIVDWDQCDLERNVALVDQPPFRRQRAA</sequence>
<organism evidence="1 2">
    <name type="scientific">Lignipirellula cremea</name>
    <dbReference type="NCBI Taxonomy" id="2528010"/>
    <lineage>
        <taxon>Bacteria</taxon>
        <taxon>Pseudomonadati</taxon>
        <taxon>Planctomycetota</taxon>
        <taxon>Planctomycetia</taxon>
        <taxon>Pirellulales</taxon>
        <taxon>Pirellulaceae</taxon>
        <taxon>Lignipirellula</taxon>
    </lineage>
</organism>
<protein>
    <submittedName>
        <fullName evidence="1">Uncharacterized protein</fullName>
    </submittedName>
</protein>
<dbReference type="RefSeq" id="WP_145054886.1">
    <property type="nucleotide sequence ID" value="NZ_CP036433.1"/>
</dbReference>
<accession>A0A518DWM5</accession>
<dbReference type="KEGG" id="lcre:Pla8534_40560"/>
<dbReference type="Proteomes" id="UP000317648">
    <property type="component" value="Chromosome"/>
</dbReference>
<name>A0A518DWM5_9BACT</name>
<dbReference type="AlphaFoldDB" id="A0A518DWM5"/>
<evidence type="ECO:0000313" key="2">
    <source>
        <dbReference type="Proteomes" id="UP000317648"/>
    </source>
</evidence>
<gene>
    <name evidence="1" type="ORF">Pla8534_40560</name>
</gene>
<keyword evidence="2" id="KW-1185">Reference proteome</keyword>
<dbReference type="EMBL" id="CP036433">
    <property type="protein sequence ID" value="QDU96237.1"/>
    <property type="molecule type" value="Genomic_DNA"/>
</dbReference>
<proteinExistence type="predicted"/>
<dbReference type="OrthoDB" id="281889at2"/>